<dbReference type="KEGG" id="pno:SNOG_04596"/>
<evidence type="ECO:0000256" key="1">
    <source>
        <dbReference type="SAM" id="MobiDB-lite"/>
    </source>
</evidence>
<keyword evidence="2" id="KW-0472">Membrane</keyword>
<reference evidence="4" key="1">
    <citation type="journal article" date="2007" name="Plant Cell">
        <title>Dothideomycete-plant interactions illuminated by genome sequencing and EST analysis of the wheat pathogen Stagonospora nodorum.</title>
        <authorList>
            <person name="Hane J.K."/>
            <person name="Lowe R.G."/>
            <person name="Solomon P.S."/>
            <person name="Tan K.C."/>
            <person name="Schoch C.L."/>
            <person name="Spatafora J.W."/>
            <person name="Crous P.W."/>
            <person name="Kodira C."/>
            <person name="Birren B.W."/>
            <person name="Galagan J.E."/>
            <person name="Torriani S.F."/>
            <person name="McDonald B.A."/>
            <person name="Oliver R.P."/>
        </authorList>
    </citation>
    <scope>NUCLEOTIDE SEQUENCE [LARGE SCALE GENOMIC DNA]</scope>
    <source>
        <strain evidence="4">SN15 / ATCC MYA-4574 / FGSC 10173</strain>
    </source>
</reference>
<feature type="compositionally biased region" description="Polar residues" evidence="1">
    <location>
        <begin position="1"/>
        <end position="13"/>
    </location>
</feature>
<proteinExistence type="predicted"/>
<organism evidence="3 4">
    <name type="scientific">Phaeosphaeria nodorum (strain SN15 / ATCC MYA-4574 / FGSC 10173)</name>
    <name type="common">Glume blotch fungus</name>
    <name type="synonym">Parastagonospora nodorum</name>
    <dbReference type="NCBI Taxonomy" id="321614"/>
    <lineage>
        <taxon>Eukaryota</taxon>
        <taxon>Fungi</taxon>
        <taxon>Dikarya</taxon>
        <taxon>Ascomycota</taxon>
        <taxon>Pezizomycotina</taxon>
        <taxon>Dothideomycetes</taxon>
        <taxon>Pleosporomycetidae</taxon>
        <taxon>Pleosporales</taxon>
        <taxon>Pleosporineae</taxon>
        <taxon>Phaeosphaeriaceae</taxon>
        <taxon>Parastagonospora</taxon>
    </lineage>
</organism>
<dbReference type="InParanoid" id="Q0UUG8"/>
<accession>Q0UUG8</accession>
<dbReference type="EMBL" id="CH445330">
    <property type="protein sequence ID" value="EAT88356.1"/>
    <property type="molecule type" value="Genomic_DNA"/>
</dbReference>
<name>Q0UUG8_PHANO</name>
<sequence length="142" mass="16131">MTSNVRQTTTQIPPSKGNFPTPRKSRIAASMPALDLLSQSYTLSARAAPAHLPRDWPLIWTLITVGVILVIELVFAILWIRVHNLRSKARWARLHQRGVVIVSGAALLWTEDLPLKPYISHLNLRQIVEKQERDREAMLRAV</sequence>
<evidence type="ECO:0000313" key="3">
    <source>
        <dbReference type="EMBL" id="EAT88356.1"/>
    </source>
</evidence>
<dbReference type="GeneID" id="5971877"/>
<dbReference type="VEuPathDB" id="FungiDB:JI435_045960"/>
<protein>
    <submittedName>
        <fullName evidence="3">Uncharacterized protein</fullName>
    </submittedName>
</protein>
<evidence type="ECO:0000313" key="4">
    <source>
        <dbReference type="Proteomes" id="UP000001055"/>
    </source>
</evidence>
<feature type="transmembrane region" description="Helical" evidence="2">
    <location>
        <begin position="58"/>
        <end position="80"/>
    </location>
</feature>
<feature type="region of interest" description="Disordered" evidence="1">
    <location>
        <begin position="1"/>
        <end position="23"/>
    </location>
</feature>
<evidence type="ECO:0000256" key="2">
    <source>
        <dbReference type="SAM" id="Phobius"/>
    </source>
</evidence>
<keyword evidence="2" id="KW-0812">Transmembrane</keyword>
<dbReference type="Proteomes" id="UP000001055">
    <property type="component" value="Unassembled WGS sequence"/>
</dbReference>
<gene>
    <name evidence="3" type="ORF">SNOG_04596</name>
</gene>
<keyword evidence="2" id="KW-1133">Transmembrane helix</keyword>
<dbReference type="AlphaFoldDB" id="Q0UUG8"/>
<dbReference type="RefSeq" id="XP_001795009.1">
    <property type="nucleotide sequence ID" value="XM_001794957.1"/>
</dbReference>